<evidence type="ECO:0000256" key="1">
    <source>
        <dbReference type="SAM" id="MobiDB-lite"/>
    </source>
</evidence>
<gene>
    <name evidence="2" type="ORF">ACOC_LOCUS13008</name>
</gene>
<evidence type="ECO:0000313" key="2">
    <source>
        <dbReference type="EMBL" id="VDM64593.1"/>
    </source>
</evidence>
<organism evidence="4">
    <name type="scientific">Angiostrongylus costaricensis</name>
    <name type="common">Nematode worm</name>
    <dbReference type="NCBI Taxonomy" id="334426"/>
    <lineage>
        <taxon>Eukaryota</taxon>
        <taxon>Metazoa</taxon>
        <taxon>Ecdysozoa</taxon>
        <taxon>Nematoda</taxon>
        <taxon>Chromadorea</taxon>
        <taxon>Rhabditida</taxon>
        <taxon>Rhabditina</taxon>
        <taxon>Rhabditomorpha</taxon>
        <taxon>Strongyloidea</taxon>
        <taxon>Metastrongylidae</taxon>
        <taxon>Angiostrongylus</taxon>
    </lineage>
</organism>
<feature type="compositionally biased region" description="Basic and acidic residues" evidence="1">
    <location>
        <begin position="1"/>
        <end position="15"/>
    </location>
</feature>
<accession>A0A158PMM0</accession>
<feature type="region of interest" description="Disordered" evidence="1">
    <location>
        <begin position="1"/>
        <end position="105"/>
    </location>
</feature>
<sequence>MDTQLSREESSKESKIIQPSVQEKNTGAKSFSSGTEVCDEQPFSERQSMEITRQRPHSLQLGASSQDDTKPSATKSPHTNKRRTVTRAPPSFRNLLSPINEEGPDMMFNENDVKYEESYDSVVIKTDDETFQPRPNAEGKIKLMRWDNILDEIDREIAKLRPPRTTSKNNNRTADSSESHAVLDESYEDLLSIEKPRSIFESLSFTYTTTVTMENAGDESVKEKSFELSLMPEEVILWQELAESRGDDVNSPDLLIWSTVVELAAMLWPESSEKLNRISSELLPIPESVGEFAEMAERYMTEKLSCLPPSHRYKLISRPWLSDDTGIFFDEAVAQHVYGWDPNSVNFVGCPPFDYLCTFKYVTVKRRILNCTFDMGKAALVYPGLRLKLNR</sequence>
<feature type="compositionally biased region" description="Polar residues" evidence="1">
    <location>
        <begin position="61"/>
        <end position="77"/>
    </location>
</feature>
<evidence type="ECO:0000313" key="4">
    <source>
        <dbReference type="WBParaSite" id="ACOC_0001300701-mRNA-1"/>
    </source>
</evidence>
<dbReference type="Proteomes" id="UP000267027">
    <property type="component" value="Unassembled WGS sequence"/>
</dbReference>
<proteinExistence type="predicted"/>
<dbReference type="WBParaSite" id="ACOC_0001300701-mRNA-1">
    <property type="protein sequence ID" value="ACOC_0001300701-mRNA-1"/>
    <property type="gene ID" value="ACOC_0001300701"/>
</dbReference>
<feature type="compositionally biased region" description="Polar residues" evidence="1">
    <location>
        <begin position="19"/>
        <end position="35"/>
    </location>
</feature>
<name>A0A158PMM0_ANGCS</name>
<reference evidence="2 3" key="2">
    <citation type="submission" date="2018-11" db="EMBL/GenBank/DDBJ databases">
        <authorList>
            <consortium name="Pathogen Informatics"/>
        </authorList>
    </citation>
    <scope>NUCLEOTIDE SEQUENCE [LARGE SCALE GENOMIC DNA]</scope>
    <source>
        <strain evidence="2 3">Costa Rica</strain>
    </source>
</reference>
<dbReference type="EMBL" id="UYYA01005389">
    <property type="protein sequence ID" value="VDM64593.1"/>
    <property type="molecule type" value="Genomic_DNA"/>
</dbReference>
<dbReference type="AlphaFoldDB" id="A0A158PMM0"/>
<protein>
    <submittedName>
        <fullName evidence="4">ELM2 domain-containing protein</fullName>
    </submittedName>
</protein>
<evidence type="ECO:0000313" key="3">
    <source>
        <dbReference type="Proteomes" id="UP000267027"/>
    </source>
</evidence>
<reference evidence="4" key="1">
    <citation type="submission" date="2016-04" db="UniProtKB">
        <authorList>
            <consortium name="WormBaseParasite"/>
        </authorList>
    </citation>
    <scope>IDENTIFICATION</scope>
</reference>
<feature type="compositionally biased region" description="Polar residues" evidence="1">
    <location>
        <begin position="164"/>
        <end position="174"/>
    </location>
</feature>
<keyword evidence="3" id="KW-1185">Reference proteome</keyword>
<feature type="region of interest" description="Disordered" evidence="1">
    <location>
        <begin position="161"/>
        <end position="180"/>
    </location>
</feature>
<dbReference type="OrthoDB" id="5874659at2759"/>